<dbReference type="PROSITE" id="PS51257">
    <property type="entry name" value="PROKAR_LIPOPROTEIN"/>
    <property type="match status" value="1"/>
</dbReference>
<evidence type="ECO:0000256" key="1">
    <source>
        <dbReference type="SAM" id="SignalP"/>
    </source>
</evidence>
<dbReference type="KEGG" id="lak:106164160"/>
<evidence type="ECO:0000313" key="2">
    <source>
        <dbReference type="Proteomes" id="UP000085678"/>
    </source>
</evidence>
<keyword evidence="2" id="KW-1185">Reference proteome</keyword>
<protein>
    <submittedName>
        <fullName evidence="3">Uncharacterized protein LOC106164160</fullName>
    </submittedName>
</protein>
<name>A0A1S3IH15_LINAN</name>
<keyword evidence="1" id="KW-0732">Signal</keyword>
<dbReference type="AlphaFoldDB" id="A0A1S3IH15"/>
<feature type="chain" id="PRO_5010353369" evidence="1">
    <location>
        <begin position="27"/>
        <end position="102"/>
    </location>
</feature>
<accession>A0A1S3IH15</accession>
<dbReference type="Proteomes" id="UP000085678">
    <property type="component" value="Unplaced"/>
</dbReference>
<dbReference type="InParanoid" id="A0A1S3IH15"/>
<feature type="signal peptide" evidence="1">
    <location>
        <begin position="1"/>
        <end position="26"/>
    </location>
</feature>
<evidence type="ECO:0000313" key="3">
    <source>
        <dbReference type="RefSeq" id="XP_013397423.1"/>
    </source>
</evidence>
<dbReference type="GeneID" id="106164160"/>
<proteinExistence type="predicted"/>
<organism evidence="2 3">
    <name type="scientific">Lingula anatina</name>
    <name type="common">Brachiopod</name>
    <name type="synonym">Lingula unguis</name>
    <dbReference type="NCBI Taxonomy" id="7574"/>
    <lineage>
        <taxon>Eukaryota</taxon>
        <taxon>Metazoa</taxon>
        <taxon>Spiralia</taxon>
        <taxon>Lophotrochozoa</taxon>
        <taxon>Brachiopoda</taxon>
        <taxon>Linguliformea</taxon>
        <taxon>Lingulata</taxon>
        <taxon>Lingulida</taxon>
        <taxon>Linguloidea</taxon>
        <taxon>Lingulidae</taxon>
        <taxon>Lingula</taxon>
    </lineage>
</organism>
<reference evidence="3" key="1">
    <citation type="submission" date="2025-08" db="UniProtKB">
        <authorList>
            <consortium name="RefSeq"/>
        </authorList>
    </citation>
    <scope>IDENTIFICATION</scope>
    <source>
        <tissue evidence="3">Gonads</tissue>
    </source>
</reference>
<dbReference type="RefSeq" id="XP_013397423.1">
    <property type="nucleotide sequence ID" value="XM_013541969.1"/>
</dbReference>
<gene>
    <name evidence="3" type="primary">LOC106164160</name>
</gene>
<sequence length="102" mass="10353">MARHRSVTLFCLVLACVSVFSQSASSSTTAISTVATTSANGSVIAGGPTVPGVNTTSTVPTPSVSPTSATSSLNLGLLQPGLWLAILVANYFKHGNRFDNLG</sequence>